<dbReference type="EMBL" id="BJWL01000020">
    <property type="protein sequence ID" value="GFZ09096.1"/>
    <property type="molecule type" value="Genomic_DNA"/>
</dbReference>
<dbReference type="Proteomes" id="UP000585474">
    <property type="component" value="Unassembled WGS sequence"/>
</dbReference>
<sequence>MALLQSETGQDYNQGVSQQHQRMKEKVLLCLGGRLEYFPQVYLGKKELCGSRDHGAPQVSYLLLHLEAVVSVVPVVSVELTILVLVSLTGVDLDLFRPFYKFFVFNLHEYLGYRSVERRQYQVGSPGIRLLSFVIFPSLPSSLGLGQFFCGDTFVGFALECQLGVHSNRCISTRVDGADLSFQQSHVFHGGDPQDLELGYCPPSYKLGYSQGCWCLVKKFEGEQPTVKIARDLGTVPRLDMGDMRKQRNKCTGRGKATQNPSDVRIKPRRR</sequence>
<gene>
    <name evidence="2" type="ORF">Acr_20g0009040</name>
</gene>
<organism evidence="2 3">
    <name type="scientific">Actinidia rufa</name>
    <dbReference type="NCBI Taxonomy" id="165716"/>
    <lineage>
        <taxon>Eukaryota</taxon>
        <taxon>Viridiplantae</taxon>
        <taxon>Streptophyta</taxon>
        <taxon>Embryophyta</taxon>
        <taxon>Tracheophyta</taxon>
        <taxon>Spermatophyta</taxon>
        <taxon>Magnoliopsida</taxon>
        <taxon>eudicotyledons</taxon>
        <taxon>Gunneridae</taxon>
        <taxon>Pentapetalae</taxon>
        <taxon>asterids</taxon>
        <taxon>Ericales</taxon>
        <taxon>Actinidiaceae</taxon>
        <taxon>Actinidia</taxon>
    </lineage>
</organism>
<feature type="region of interest" description="Disordered" evidence="1">
    <location>
        <begin position="244"/>
        <end position="271"/>
    </location>
</feature>
<evidence type="ECO:0000313" key="2">
    <source>
        <dbReference type="EMBL" id="GFZ09096.1"/>
    </source>
</evidence>
<protein>
    <submittedName>
        <fullName evidence="2">Uncharacterized protein</fullName>
    </submittedName>
</protein>
<keyword evidence="3" id="KW-1185">Reference proteome</keyword>
<comment type="caution">
    <text evidence="2">The sequence shown here is derived from an EMBL/GenBank/DDBJ whole genome shotgun (WGS) entry which is preliminary data.</text>
</comment>
<evidence type="ECO:0000256" key="1">
    <source>
        <dbReference type="SAM" id="MobiDB-lite"/>
    </source>
</evidence>
<accession>A0A7J0GE54</accession>
<name>A0A7J0GE54_9ERIC</name>
<dbReference type="AlphaFoldDB" id="A0A7J0GE54"/>
<reference evidence="2 3" key="1">
    <citation type="submission" date="2019-07" db="EMBL/GenBank/DDBJ databases">
        <title>De Novo Assembly of kiwifruit Actinidia rufa.</title>
        <authorList>
            <person name="Sugita-Konishi S."/>
            <person name="Sato K."/>
            <person name="Mori E."/>
            <person name="Abe Y."/>
            <person name="Kisaki G."/>
            <person name="Hamano K."/>
            <person name="Suezawa K."/>
            <person name="Otani M."/>
            <person name="Fukuda T."/>
            <person name="Manabe T."/>
            <person name="Gomi K."/>
            <person name="Tabuchi M."/>
            <person name="Akimitsu K."/>
            <person name="Kataoka I."/>
        </authorList>
    </citation>
    <scope>NUCLEOTIDE SEQUENCE [LARGE SCALE GENOMIC DNA]</scope>
    <source>
        <strain evidence="3">cv. Fuchu</strain>
    </source>
</reference>
<proteinExistence type="predicted"/>
<evidence type="ECO:0000313" key="3">
    <source>
        <dbReference type="Proteomes" id="UP000585474"/>
    </source>
</evidence>